<evidence type="ECO:0000259" key="5">
    <source>
        <dbReference type="PROSITE" id="PS50075"/>
    </source>
</evidence>
<dbReference type="InterPro" id="IPR000873">
    <property type="entry name" value="AMP-dep_synth/lig_dom"/>
</dbReference>
<dbReference type="Gene3D" id="2.30.38.10">
    <property type="entry name" value="Luciferase, Domain 3"/>
    <property type="match status" value="2"/>
</dbReference>
<dbReference type="KEGG" id="vpy:HZI73_16700"/>
<dbReference type="FunFam" id="1.10.1200.10:FF:000005">
    <property type="entry name" value="Nonribosomal peptide synthetase 1"/>
    <property type="match status" value="2"/>
</dbReference>
<dbReference type="NCBIfam" id="TIGR01733">
    <property type="entry name" value="AA-adenyl-dom"/>
    <property type="match status" value="2"/>
</dbReference>
<dbReference type="InterPro" id="IPR020459">
    <property type="entry name" value="AMP-binding"/>
</dbReference>
<dbReference type="Proteomes" id="UP000683246">
    <property type="component" value="Chromosome"/>
</dbReference>
<dbReference type="Gene3D" id="1.10.1200.10">
    <property type="entry name" value="ACP-like"/>
    <property type="match status" value="2"/>
</dbReference>
<dbReference type="InterPro" id="IPR025110">
    <property type="entry name" value="AMP-bd_C"/>
</dbReference>
<dbReference type="PANTHER" id="PTHR45527:SF1">
    <property type="entry name" value="FATTY ACID SYNTHASE"/>
    <property type="match status" value="1"/>
</dbReference>
<feature type="domain" description="Carrier" evidence="5">
    <location>
        <begin position="1816"/>
        <end position="1891"/>
    </location>
</feature>
<dbReference type="PRINTS" id="PR00154">
    <property type="entry name" value="AMPBINDING"/>
</dbReference>
<dbReference type="GO" id="GO:0043041">
    <property type="term" value="P:amino acid activation for nonribosomal peptide biosynthetic process"/>
    <property type="evidence" value="ECO:0007669"/>
    <property type="project" value="TreeGrafter"/>
</dbReference>
<dbReference type="InterPro" id="IPR009081">
    <property type="entry name" value="PP-bd_ACP"/>
</dbReference>
<evidence type="ECO:0000256" key="4">
    <source>
        <dbReference type="ARBA" id="ARBA00022553"/>
    </source>
</evidence>
<dbReference type="Pfam" id="PF00550">
    <property type="entry name" value="PP-binding"/>
    <property type="match status" value="2"/>
</dbReference>
<evidence type="ECO:0000256" key="2">
    <source>
        <dbReference type="ARBA" id="ARBA00006432"/>
    </source>
</evidence>
<dbReference type="GO" id="GO:0031177">
    <property type="term" value="F:phosphopantetheine binding"/>
    <property type="evidence" value="ECO:0007669"/>
    <property type="project" value="TreeGrafter"/>
</dbReference>
<dbReference type="FunFam" id="3.40.50.12780:FF:000012">
    <property type="entry name" value="Non-ribosomal peptide synthetase"/>
    <property type="match status" value="1"/>
</dbReference>
<evidence type="ECO:0000256" key="1">
    <source>
        <dbReference type="ARBA" id="ARBA00001957"/>
    </source>
</evidence>
<accession>A0A8J8SHW1</accession>
<gene>
    <name evidence="6" type="ORF">HZI73_16700</name>
</gene>
<feature type="domain" description="Carrier" evidence="5">
    <location>
        <begin position="773"/>
        <end position="848"/>
    </location>
</feature>
<dbReference type="SUPFAM" id="SSF56801">
    <property type="entry name" value="Acetyl-CoA synthetase-like"/>
    <property type="match status" value="2"/>
</dbReference>
<dbReference type="GO" id="GO:0005829">
    <property type="term" value="C:cytosol"/>
    <property type="evidence" value="ECO:0007669"/>
    <property type="project" value="TreeGrafter"/>
</dbReference>
<dbReference type="Gene3D" id="3.40.50.980">
    <property type="match status" value="4"/>
</dbReference>
<dbReference type="SUPFAM" id="SSF47336">
    <property type="entry name" value="ACP-like"/>
    <property type="match status" value="2"/>
</dbReference>
<proteinExistence type="inferred from homology"/>
<dbReference type="PANTHER" id="PTHR45527">
    <property type="entry name" value="NONRIBOSOMAL PEPTIDE SYNTHETASE"/>
    <property type="match status" value="1"/>
</dbReference>
<dbReference type="InterPro" id="IPR010071">
    <property type="entry name" value="AA_adenyl_dom"/>
</dbReference>
<comment type="cofactor">
    <cofactor evidence="1">
        <name>pantetheine 4'-phosphate</name>
        <dbReference type="ChEBI" id="CHEBI:47942"/>
    </cofactor>
</comment>
<dbReference type="InterPro" id="IPR045851">
    <property type="entry name" value="AMP-bd_C_sf"/>
</dbReference>
<organism evidence="6 7">
    <name type="scientific">Vallitalea pronyensis</name>
    <dbReference type="NCBI Taxonomy" id="1348613"/>
    <lineage>
        <taxon>Bacteria</taxon>
        <taxon>Bacillati</taxon>
        <taxon>Bacillota</taxon>
        <taxon>Clostridia</taxon>
        <taxon>Lachnospirales</taxon>
        <taxon>Vallitaleaceae</taxon>
        <taxon>Vallitalea</taxon>
    </lineage>
</organism>
<dbReference type="InterPro" id="IPR020845">
    <property type="entry name" value="AMP-binding_CS"/>
</dbReference>
<dbReference type="Pfam" id="PF13193">
    <property type="entry name" value="AMP-binding_C"/>
    <property type="match status" value="1"/>
</dbReference>
<dbReference type="GO" id="GO:0008610">
    <property type="term" value="P:lipid biosynthetic process"/>
    <property type="evidence" value="ECO:0007669"/>
    <property type="project" value="UniProtKB-ARBA"/>
</dbReference>
<evidence type="ECO:0000256" key="3">
    <source>
        <dbReference type="ARBA" id="ARBA00022450"/>
    </source>
</evidence>
<evidence type="ECO:0000313" key="6">
    <source>
        <dbReference type="EMBL" id="QUI23832.1"/>
    </source>
</evidence>
<protein>
    <submittedName>
        <fullName evidence="6">Amino acid adenylation domain-containing protein</fullName>
    </submittedName>
</protein>
<dbReference type="PROSITE" id="PS50075">
    <property type="entry name" value="CARRIER"/>
    <property type="match status" value="2"/>
</dbReference>
<dbReference type="Gene3D" id="3.30.559.10">
    <property type="entry name" value="Chloramphenicol acetyltransferase-like domain"/>
    <property type="match status" value="2"/>
</dbReference>
<dbReference type="Gene3D" id="3.30.300.30">
    <property type="match status" value="2"/>
</dbReference>
<dbReference type="FunFam" id="3.30.300.30:FF:000010">
    <property type="entry name" value="Enterobactin synthetase component F"/>
    <property type="match status" value="1"/>
</dbReference>
<keyword evidence="7" id="KW-1185">Reference proteome</keyword>
<dbReference type="Gene3D" id="3.30.559.30">
    <property type="entry name" value="Nonribosomal peptide synthetase, condensation domain"/>
    <property type="match status" value="3"/>
</dbReference>
<keyword evidence="3" id="KW-0596">Phosphopantetheine</keyword>
<dbReference type="EMBL" id="CP058649">
    <property type="protein sequence ID" value="QUI23832.1"/>
    <property type="molecule type" value="Genomic_DNA"/>
</dbReference>
<dbReference type="GO" id="GO:0044550">
    <property type="term" value="P:secondary metabolite biosynthetic process"/>
    <property type="evidence" value="ECO:0007669"/>
    <property type="project" value="UniProtKB-ARBA"/>
</dbReference>
<dbReference type="CDD" id="cd19531">
    <property type="entry name" value="LCL_NRPS-like"/>
    <property type="match status" value="2"/>
</dbReference>
<dbReference type="RefSeq" id="WP_212694519.1">
    <property type="nucleotide sequence ID" value="NZ_CP058649.1"/>
</dbReference>
<comment type="similarity">
    <text evidence="2">Belongs to the ATP-dependent AMP-binding enzyme family.</text>
</comment>
<dbReference type="SUPFAM" id="SSF52777">
    <property type="entry name" value="CoA-dependent acyltransferases"/>
    <property type="match status" value="5"/>
</dbReference>
<dbReference type="Pfam" id="PF00668">
    <property type="entry name" value="Condensation"/>
    <property type="match status" value="3"/>
</dbReference>
<name>A0A8J8SHW1_9FIRM</name>
<dbReference type="InterPro" id="IPR001242">
    <property type="entry name" value="Condensation_dom"/>
</dbReference>
<sequence length="2332" mass="269410">MHYNKTHTYSNDTNERMYWLKTLEGKLVKSIFPYDYHHNTDIEDKYDTIKFQIPREVSSELIKLSNGSNYRLYMILLSAVYLLLDRYTDNKDIIIGSTVYRQEDKKEYINTIIPLRIKLKDNMIYRELLLQIQQTLNESILNQNYDINQILYELNIPYGSQREYPLFDTIVLLDNIHDPHYVDHIHCNTRIIFKEINHQIQCEIRYNILKYEKSTINRIMNGLLILYKNIKANINHNINIIDIIGEEEKERILLEFNQTKLEYRQNVVIQEIFEEQVKKNPNNICLRYKDKKLTYEELNHKSNQLARILREKGVKSNRVVAIMTQESLEMVIGIMSILKAGGAYLPIDPEHPRDRIEYMLQDSNAHIILIQQEERINVNYSGEIISLDNQELFCGDSNNIPNENKPDDLAYIIYTSGSTGKPKGVMIEHTSVINLIEGLYQRIYREYDKPLNISLLSPCIFDASVKQIFGALLQGHCLCLIPKEDKLQSNTLIEFYKSNKINISDGTPTFIKLLIEYIANKNERLPIKQFIIGGETLAINTVEQLFEIFGEIKVTNVYGPTECCVDSTTFTLTKDTVRSLRKLPIGTPMPNVYIHITNEENTSLQPIGVAGEICISGVGVARGYVNNEELTREKFVNNLFEGGPTLYKTGDIGRWLPDGSIEFIERRDQQIKLRGYRIELSEIENQVTSYESIISSAIKVIENDDSNRFICAYIVSKDVININHLDKYLSGKLPKYMVPAYILQIDRIPLTSNGKIDYARLPDPHRDSNICQQPENETEKIIYEIWQDVLGVSQIGVNDNFFSLGGYSLSAAKIITQIHQRLHVEISLKIIFEKTTIKELAHYIIGEQYSTYSNISKTEINEYYHASSAQKRMYILSSIDSIGTSYNVTVPLVIKGKLQYNRVQSVLEKLVKRHDSLRTSFHDINGKIMQKINDDVILDIVYQEKNSNDIDSMIASFKKPFYLNKAPIIRVCLVKIEERKHIMLIVTHHIVIDGISIYILLNEFIKMYQDIPLDDIRIQYKDFTAWQNTMLNSVKLKKQERYWLDKLSDDIPYLNLSTDYHRPSEQSFRGDRIQFCFDVEKYHKIKRFAQETGTTEYMVMLAGFNILLSKYSGQEEILLGTPVSGRVHGDLDNLVGMFVNTVIMINQPISDLTFKTFLQEVKTNCLHAFENQDYQFETLVEKLNLERDISRNPIFDVLFVMQNMDISLEEDPCLQYELLDFKDNITKFDLILEIKKIEETLCCNFLYCTDLFREDTINTMIEHFSNILDSVLEAPDIHISDIDMLSCKERYKLINEYNNTEIECPMNKMVHQLFEEQVQKTPNNVAIEYKDECLTYNELNEKANSLAELLRGKGLTNESIVGVLVENSIELVIGMMAILKSGGIYLPIDPKYPTERIESVLIDSKTSVLLTQETSVKQVNFQGNIINIEDEELYVGNKSNLNSINKPNDLSYIIYTSGSTGKSKGVMVSHKSLTNLCYWYTQEYEMRSATKNMLLVSISFDASVKNILGPLISGGSVILPPSDYYDPNTMLQMIKNKCVTMINCVPNAFYPILDLASINGYADLVSLEYLLLGGEEMIISKLKGWLNNPNCNCTLFNLYGPTECTDISSIYRVDKCNLREMNSIPIGKPINNVKIYIMGKDNSLQPIGIPGELCIGGVGVASGYLNRTELTEINFVENPFCPGQKIYKTGDLVKRLSDGNIEFLGRIDYQVKIRGYRIEIGEIESQLLEHDSINQVIIVARDDNNDNKYLVAYFTAQQELSTIQLREYLSKTLPNYMIPSYFIQLDKMPLSPNGKVDVKKLPQEMNQLSSGIDYIEPRNIDEKKMLELWEGILGVSRISIYDDFFNIGGHSLKAVHLISSIQKEFDVEISLNDVFKKSTIIELVHYLKEQEKKKYIPIEIVEEREYYELSSAQKRIFTANYFLGENSTGYNVPFGLMLDGYVDYKKVKSVFLELIKRHDCLRASFDFVDGHIMQKFNETVDFMIEQFDLMNQNSISRERVIEDFIRPFDLNTAPLIRIGLVKVAEEKELLIVDVHHIIFDGISQEILLKEFKILYQGGSLPVERIKYKDYIGWQEKLVDSDILKKQRAFWLTQFSGDIPILDLPSDYERPTDQSFRGDIVELQLSQEITAEIREIAKEAGATIYMILLAGVNILLTKYSGQEDIIIGSPATGRTHPDFHHIIGMFVNTLAIRNRPNAEKNFSEFLQEVRDNTLQALDNQNYQFETLVEELSIEMDFSRTPVFNVMFSYLSVAEKDYHIENLDCKEYKINMKATKFDITIVVKEYKNDIHIDLNYCIDIFKKETIEQMAMNLREIMQQVLKNIHIKIKYIELL</sequence>
<evidence type="ECO:0000313" key="7">
    <source>
        <dbReference type="Proteomes" id="UP000683246"/>
    </source>
</evidence>
<dbReference type="InterPro" id="IPR023213">
    <property type="entry name" value="CAT-like_dom_sf"/>
</dbReference>
<dbReference type="FunFam" id="3.40.50.980:FF:000001">
    <property type="entry name" value="Non-ribosomal peptide synthetase"/>
    <property type="match status" value="2"/>
</dbReference>
<reference evidence="6" key="1">
    <citation type="submission" date="2020-07" db="EMBL/GenBank/DDBJ databases">
        <title>Vallitalea pronyensis genome.</title>
        <authorList>
            <person name="Postec A."/>
        </authorList>
    </citation>
    <scope>NUCLEOTIDE SEQUENCE</scope>
    <source>
        <strain evidence="6">FatNI3</strain>
    </source>
</reference>
<dbReference type="PROSITE" id="PS00455">
    <property type="entry name" value="AMP_BINDING"/>
    <property type="match status" value="2"/>
</dbReference>
<dbReference type="NCBIfam" id="NF003417">
    <property type="entry name" value="PRK04813.1"/>
    <property type="match status" value="2"/>
</dbReference>
<keyword evidence="4" id="KW-0597">Phosphoprotein</keyword>
<dbReference type="InterPro" id="IPR036736">
    <property type="entry name" value="ACP-like_sf"/>
</dbReference>
<dbReference type="Pfam" id="PF00501">
    <property type="entry name" value="AMP-binding"/>
    <property type="match status" value="2"/>
</dbReference>
<dbReference type="GO" id="GO:0003824">
    <property type="term" value="F:catalytic activity"/>
    <property type="evidence" value="ECO:0007669"/>
    <property type="project" value="InterPro"/>
</dbReference>